<evidence type="ECO:0000256" key="1">
    <source>
        <dbReference type="SAM" id="MobiDB-lite"/>
    </source>
</evidence>
<feature type="region of interest" description="Disordered" evidence="1">
    <location>
        <begin position="40"/>
        <end position="59"/>
    </location>
</feature>
<proteinExistence type="predicted"/>
<dbReference type="AlphaFoldDB" id="A0A1I7V9N1"/>
<reference evidence="3" key="2">
    <citation type="submission" date="2016-11" db="UniProtKB">
        <authorList>
            <consortium name="WormBaseParasite"/>
        </authorList>
    </citation>
    <scope>IDENTIFICATION</scope>
</reference>
<name>A0A1I7V9N1_LOALO</name>
<evidence type="ECO:0000313" key="3">
    <source>
        <dbReference type="WBParaSite" id="EN70_11342"/>
    </source>
</evidence>
<protein>
    <submittedName>
        <fullName evidence="3">E3 ubiquitin-protein ligase Hakai</fullName>
    </submittedName>
</protein>
<evidence type="ECO:0000313" key="2">
    <source>
        <dbReference type="Proteomes" id="UP000095285"/>
    </source>
</evidence>
<dbReference type="Proteomes" id="UP000095285">
    <property type="component" value="Unassembled WGS sequence"/>
</dbReference>
<accession>A0A1I7V9N1</accession>
<sequence length="150" mass="17331">MVRRRKNGAYRQMGERFPRGTLLRTHMNFEELTNDVCQNKRQSKQAPIRPDHLYPQNAAGSKKRVIVNLSAPPDLNMRVVKDKGYADLKRKKTEVPDERTDTTVAPGNIRTIDKLVPNTAFRRHFYAYDEQDIYANEPELSCAVCRAKVL</sequence>
<reference evidence="2" key="1">
    <citation type="submission" date="2012-04" db="EMBL/GenBank/DDBJ databases">
        <title>The Genome Sequence of Loa loa.</title>
        <authorList>
            <consortium name="The Broad Institute Genome Sequencing Platform"/>
            <consortium name="Broad Institute Genome Sequencing Center for Infectious Disease"/>
            <person name="Nutman T.B."/>
            <person name="Fink D.L."/>
            <person name="Russ C."/>
            <person name="Young S."/>
            <person name="Zeng Q."/>
            <person name="Gargeya S."/>
            <person name="Alvarado L."/>
            <person name="Berlin A."/>
            <person name="Chapman S.B."/>
            <person name="Chen Z."/>
            <person name="Freedman E."/>
            <person name="Gellesch M."/>
            <person name="Goldberg J."/>
            <person name="Griggs A."/>
            <person name="Gujja S."/>
            <person name="Heilman E.R."/>
            <person name="Heiman D."/>
            <person name="Howarth C."/>
            <person name="Mehta T."/>
            <person name="Neiman D."/>
            <person name="Pearson M."/>
            <person name="Roberts A."/>
            <person name="Saif S."/>
            <person name="Shea T."/>
            <person name="Shenoy N."/>
            <person name="Sisk P."/>
            <person name="Stolte C."/>
            <person name="Sykes S."/>
            <person name="White J."/>
            <person name="Yandava C."/>
            <person name="Haas B."/>
            <person name="Henn M.R."/>
            <person name="Nusbaum C."/>
            <person name="Birren B."/>
        </authorList>
    </citation>
    <scope>NUCLEOTIDE SEQUENCE [LARGE SCALE GENOMIC DNA]</scope>
</reference>
<organism evidence="2 3">
    <name type="scientific">Loa loa</name>
    <name type="common">Eye worm</name>
    <name type="synonym">Filaria loa</name>
    <dbReference type="NCBI Taxonomy" id="7209"/>
    <lineage>
        <taxon>Eukaryota</taxon>
        <taxon>Metazoa</taxon>
        <taxon>Ecdysozoa</taxon>
        <taxon>Nematoda</taxon>
        <taxon>Chromadorea</taxon>
        <taxon>Rhabditida</taxon>
        <taxon>Spirurina</taxon>
        <taxon>Spiruromorpha</taxon>
        <taxon>Filarioidea</taxon>
        <taxon>Onchocercidae</taxon>
        <taxon>Loa</taxon>
    </lineage>
</organism>
<dbReference type="WBParaSite" id="EN70_11342">
    <property type="protein sequence ID" value="EN70_11342"/>
    <property type="gene ID" value="EN70_11342"/>
</dbReference>
<keyword evidence="2" id="KW-1185">Reference proteome</keyword>